<dbReference type="EMBL" id="RJKE01000001">
    <property type="protein sequence ID" value="ROO89235.1"/>
    <property type="molecule type" value="Genomic_DNA"/>
</dbReference>
<dbReference type="InterPro" id="IPR043130">
    <property type="entry name" value="CDP-OH_PTrfase_TM_dom"/>
</dbReference>
<name>A0A3N1D6S6_9ACTN</name>
<feature type="transmembrane region" description="Helical" evidence="4">
    <location>
        <begin position="190"/>
        <end position="212"/>
    </location>
</feature>
<keyword evidence="1 2" id="KW-0808">Transferase</keyword>
<evidence type="ECO:0000256" key="3">
    <source>
        <dbReference type="SAM" id="MobiDB-lite"/>
    </source>
</evidence>
<dbReference type="InterPro" id="IPR048254">
    <property type="entry name" value="CDP_ALCOHOL_P_TRANSF_CS"/>
</dbReference>
<comment type="caution">
    <text evidence="5">The sequence shown here is derived from an EMBL/GenBank/DDBJ whole genome shotgun (WGS) entry which is preliminary data.</text>
</comment>
<evidence type="ECO:0000256" key="2">
    <source>
        <dbReference type="RuleBase" id="RU003750"/>
    </source>
</evidence>
<feature type="compositionally biased region" description="Basic residues" evidence="3">
    <location>
        <begin position="253"/>
        <end position="280"/>
    </location>
</feature>
<evidence type="ECO:0000313" key="6">
    <source>
        <dbReference type="Proteomes" id="UP000272400"/>
    </source>
</evidence>
<dbReference type="GO" id="GO:0016780">
    <property type="term" value="F:phosphotransferase activity, for other substituted phosphate groups"/>
    <property type="evidence" value="ECO:0007669"/>
    <property type="project" value="InterPro"/>
</dbReference>
<dbReference type="GO" id="GO:0016020">
    <property type="term" value="C:membrane"/>
    <property type="evidence" value="ECO:0007669"/>
    <property type="project" value="InterPro"/>
</dbReference>
<accession>A0A3N1D6S6</accession>
<evidence type="ECO:0000256" key="4">
    <source>
        <dbReference type="SAM" id="Phobius"/>
    </source>
</evidence>
<gene>
    <name evidence="5" type="ORF">EDD29_6922</name>
</gene>
<feature type="transmembrane region" description="Helical" evidence="4">
    <location>
        <begin position="165"/>
        <end position="183"/>
    </location>
</feature>
<feature type="region of interest" description="Disordered" evidence="3">
    <location>
        <begin position="250"/>
        <end position="280"/>
    </location>
</feature>
<dbReference type="InterPro" id="IPR000462">
    <property type="entry name" value="CDP-OH_P_trans"/>
</dbReference>
<dbReference type="AlphaFoldDB" id="A0A3N1D6S6"/>
<keyword evidence="4" id="KW-0472">Membrane</keyword>
<feature type="transmembrane region" description="Helical" evidence="4">
    <location>
        <begin position="109"/>
        <end position="128"/>
    </location>
</feature>
<keyword evidence="4" id="KW-0812">Transmembrane</keyword>
<dbReference type="PROSITE" id="PS00379">
    <property type="entry name" value="CDP_ALCOHOL_P_TRANSF"/>
    <property type="match status" value="1"/>
</dbReference>
<organism evidence="5 6">
    <name type="scientific">Actinocorallia herbida</name>
    <dbReference type="NCBI Taxonomy" id="58109"/>
    <lineage>
        <taxon>Bacteria</taxon>
        <taxon>Bacillati</taxon>
        <taxon>Actinomycetota</taxon>
        <taxon>Actinomycetes</taxon>
        <taxon>Streptosporangiales</taxon>
        <taxon>Thermomonosporaceae</taxon>
        <taxon>Actinocorallia</taxon>
    </lineage>
</organism>
<reference evidence="5 6" key="1">
    <citation type="submission" date="2018-11" db="EMBL/GenBank/DDBJ databases">
        <title>Sequencing the genomes of 1000 actinobacteria strains.</title>
        <authorList>
            <person name="Klenk H.-P."/>
        </authorList>
    </citation>
    <scope>NUCLEOTIDE SEQUENCE [LARGE SCALE GENOMIC DNA]</scope>
    <source>
        <strain evidence="5 6">DSM 44254</strain>
    </source>
</reference>
<dbReference type="GO" id="GO:0008654">
    <property type="term" value="P:phospholipid biosynthetic process"/>
    <property type="evidence" value="ECO:0007669"/>
    <property type="project" value="InterPro"/>
</dbReference>
<proteinExistence type="inferred from homology"/>
<keyword evidence="6" id="KW-1185">Reference proteome</keyword>
<feature type="transmembrane region" description="Helical" evidence="4">
    <location>
        <begin position="140"/>
        <end position="159"/>
    </location>
</feature>
<keyword evidence="4" id="KW-1133">Transmembrane helix</keyword>
<dbReference type="Pfam" id="PF01066">
    <property type="entry name" value="CDP-OH_P_transf"/>
    <property type="match status" value="1"/>
</dbReference>
<dbReference type="Proteomes" id="UP000272400">
    <property type="component" value="Unassembled WGS sequence"/>
</dbReference>
<feature type="transmembrane region" description="Helical" evidence="4">
    <location>
        <begin position="85"/>
        <end position="103"/>
    </location>
</feature>
<protein>
    <submittedName>
        <fullName evidence="5">CDP-diacylglycerol--serine O-phosphatidyltransferase</fullName>
    </submittedName>
</protein>
<feature type="transmembrane region" description="Helical" evidence="4">
    <location>
        <begin position="218"/>
        <end position="239"/>
    </location>
</feature>
<comment type="similarity">
    <text evidence="2">Belongs to the CDP-alcohol phosphatidyltransferase class-I family.</text>
</comment>
<dbReference type="Gene3D" id="1.20.120.1760">
    <property type="match status" value="1"/>
</dbReference>
<dbReference type="RefSeq" id="WP_170201694.1">
    <property type="nucleotide sequence ID" value="NZ_RJKE01000001.1"/>
</dbReference>
<feature type="transmembrane region" description="Helical" evidence="4">
    <location>
        <begin position="48"/>
        <end position="65"/>
    </location>
</feature>
<sequence length="280" mass="29944">MSAAESETAGTERLSPADFLTLGNALCGIAALRSIMVQGSFSGTESRLFAGAVLLMLIGAVCDLFDGRMARRWRSTPYGPHLDNLADVITFGLVPAAMTLAWVGFDDDWAMPAMVAAAGFFLAIVVRLARYVTAAPEPGIFRGMPAPLCAFTVVSIIVLEPPVPMALAAIACVALLAVSRLPFPKPSSRSLAGIMVVWAACGALSIVAWAAGLPGGTTGMRFTAASELFAACLIPLIMLKLRHTMRDQFAPHATRRRTLPRPRRVSVRRPGAQRRVRIRR</sequence>
<evidence type="ECO:0000256" key="1">
    <source>
        <dbReference type="ARBA" id="ARBA00022679"/>
    </source>
</evidence>
<evidence type="ECO:0000313" key="5">
    <source>
        <dbReference type="EMBL" id="ROO89235.1"/>
    </source>
</evidence>